<dbReference type="EC" id="3.2.1.40" evidence="2"/>
<evidence type="ECO:0000259" key="4">
    <source>
        <dbReference type="Pfam" id="PF17389"/>
    </source>
</evidence>
<dbReference type="PANTHER" id="PTHR33307">
    <property type="entry name" value="ALPHA-RHAMNOSIDASE (EUROFUNG)"/>
    <property type="match status" value="1"/>
</dbReference>
<protein>
    <recommendedName>
        <fullName evidence="2">alpha-L-rhamnosidase</fullName>
        <ecNumber evidence="2">3.2.1.40</ecNumber>
    </recommendedName>
</protein>
<dbReference type="InterPro" id="IPR016007">
    <property type="entry name" value="Alpha_rhamnosid"/>
</dbReference>
<feature type="non-terminal residue" evidence="5">
    <location>
        <position position="1"/>
    </location>
</feature>
<dbReference type="EMBL" id="BARW01023306">
    <property type="protein sequence ID" value="GAI94149.1"/>
    <property type="molecule type" value="Genomic_DNA"/>
</dbReference>
<dbReference type="Pfam" id="PF05592">
    <property type="entry name" value="Bac_rhamnosid"/>
    <property type="match status" value="1"/>
</dbReference>
<dbReference type="InterPro" id="IPR035396">
    <property type="entry name" value="Bac_rhamnosid6H"/>
</dbReference>
<organism evidence="5">
    <name type="scientific">marine sediment metagenome</name>
    <dbReference type="NCBI Taxonomy" id="412755"/>
    <lineage>
        <taxon>unclassified sequences</taxon>
        <taxon>metagenomes</taxon>
        <taxon>ecological metagenomes</taxon>
    </lineage>
</organism>
<dbReference type="Gene3D" id="1.50.10.10">
    <property type="match status" value="1"/>
</dbReference>
<sequence length="264" mass="29980">LRLKGPKGTQITIRHAGAINADGRLDTSNQRGAAQTDTYVLKGEGVEVWEPRFTLHGFRYAEVTGFPGTPTLGNLEGRFVRNSVKISGSFECSNPLLNQIHHNVCWTFMTSLQGIPQDAGDRSERVGWLGDTGFVAEDYIYNFDTASFWAKWLDDIKDSQRPNGDMPVVSPLHWRNIYSEFPCWKSTYPLIAWYLYQYYGDERVLAEHYDGIAGLVKFLGTRADNYIISQGLGDHMEPDRKARSKQLCPEAHAGRHYLNRLLLF</sequence>
<evidence type="ECO:0000259" key="3">
    <source>
        <dbReference type="Pfam" id="PF05592"/>
    </source>
</evidence>
<dbReference type="GO" id="GO:0005975">
    <property type="term" value="P:carbohydrate metabolic process"/>
    <property type="evidence" value="ECO:0007669"/>
    <property type="project" value="InterPro"/>
</dbReference>
<dbReference type="Gene3D" id="2.60.120.260">
    <property type="entry name" value="Galactose-binding domain-like"/>
    <property type="match status" value="1"/>
</dbReference>
<dbReference type="GO" id="GO:0030596">
    <property type="term" value="F:alpha-L-rhamnosidase activity"/>
    <property type="evidence" value="ECO:0007669"/>
    <property type="project" value="UniProtKB-EC"/>
</dbReference>
<evidence type="ECO:0000256" key="1">
    <source>
        <dbReference type="ARBA" id="ARBA00001445"/>
    </source>
</evidence>
<evidence type="ECO:0000313" key="5">
    <source>
        <dbReference type="EMBL" id="GAI94149.1"/>
    </source>
</evidence>
<proteinExistence type="predicted"/>
<comment type="caution">
    <text evidence="5">The sequence shown here is derived from an EMBL/GenBank/DDBJ whole genome shotgun (WGS) entry which is preliminary data.</text>
</comment>
<reference evidence="5" key="1">
    <citation type="journal article" date="2014" name="Front. Microbiol.">
        <title>High frequency of phylogenetically diverse reductive dehalogenase-homologous genes in deep subseafloor sedimentary metagenomes.</title>
        <authorList>
            <person name="Kawai M."/>
            <person name="Futagami T."/>
            <person name="Toyoda A."/>
            <person name="Takaki Y."/>
            <person name="Nishi S."/>
            <person name="Hori S."/>
            <person name="Arai W."/>
            <person name="Tsubouchi T."/>
            <person name="Morono Y."/>
            <person name="Uchiyama I."/>
            <person name="Ito T."/>
            <person name="Fujiyama A."/>
            <person name="Inagaki F."/>
            <person name="Takami H."/>
        </authorList>
    </citation>
    <scope>NUCLEOTIDE SEQUENCE</scope>
    <source>
        <strain evidence="5">Expedition CK06-06</strain>
    </source>
</reference>
<dbReference type="InterPro" id="IPR012341">
    <property type="entry name" value="6hp_glycosidase-like_sf"/>
</dbReference>
<dbReference type="InterPro" id="IPR008902">
    <property type="entry name" value="Rhamnosid_concanavalin"/>
</dbReference>
<dbReference type="Pfam" id="PF17389">
    <property type="entry name" value="Bac_rhamnosid6H"/>
    <property type="match status" value="1"/>
</dbReference>
<gene>
    <name evidence="5" type="ORF">S12H4_38680</name>
</gene>
<accession>X1UP77</accession>
<dbReference type="PANTHER" id="PTHR33307:SF6">
    <property type="entry name" value="ALPHA-RHAMNOSIDASE (EUROFUNG)-RELATED"/>
    <property type="match status" value="1"/>
</dbReference>
<feature type="domain" description="Alpha-L-rhamnosidase six-hairpin glycosidase" evidence="4">
    <location>
        <begin position="88"/>
        <end position="241"/>
    </location>
</feature>
<comment type="catalytic activity">
    <reaction evidence="1">
        <text>Hydrolysis of terminal non-reducing alpha-L-rhamnose residues in alpha-L-rhamnosides.</text>
        <dbReference type="EC" id="3.2.1.40"/>
    </reaction>
</comment>
<dbReference type="SUPFAM" id="SSF48208">
    <property type="entry name" value="Six-hairpin glycosidases"/>
    <property type="match status" value="1"/>
</dbReference>
<dbReference type="InterPro" id="IPR008928">
    <property type="entry name" value="6-hairpin_glycosidase_sf"/>
</dbReference>
<dbReference type="AlphaFoldDB" id="X1UP77"/>
<evidence type="ECO:0000256" key="2">
    <source>
        <dbReference type="ARBA" id="ARBA00012652"/>
    </source>
</evidence>
<feature type="domain" description="Alpha-L-rhamnosidase concanavalin-like" evidence="3">
    <location>
        <begin position="2"/>
        <end position="80"/>
    </location>
</feature>
<name>X1UP77_9ZZZZ</name>